<dbReference type="OMA" id="CHARSKK"/>
<comment type="similarity">
    <text evidence="2 14">Belongs to the UBR4 family.</text>
</comment>
<feature type="region of interest" description="Disordered" evidence="15">
    <location>
        <begin position="2330"/>
        <end position="2350"/>
    </location>
</feature>
<evidence type="ECO:0000256" key="14">
    <source>
        <dbReference type="PROSITE-ProRule" id="PRU01388"/>
    </source>
</evidence>
<dbReference type="HOGENOM" id="CLU_223526_0_0_1"/>
<feature type="compositionally biased region" description="Low complexity" evidence="15">
    <location>
        <begin position="2339"/>
        <end position="2350"/>
    </location>
</feature>
<dbReference type="PANTHER" id="PTHR21725:SF1">
    <property type="entry name" value="E3 UBIQUITIN-PROTEIN LIGASE UBR4"/>
    <property type="match status" value="1"/>
</dbReference>
<feature type="compositionally biased region" description="Low complexity" evidence="15">
    <location>
        <begin position="2901"/>
        <end position="2911"/>
    </location>
</feature>
<keyword evidence="3" id="KW-0217">Developmental protein</keyword>
<keyword evidence="4" id="KW-0812">Transmembrane</keyword>
<sequence>MRKNNQLPVSTSDPSIPFGFENNMKCEVSTVVELSVPPSFIEGRYTFVLVEQVESTVVEIVERSLEFCLLYLEKSSYACEDYGLLNEVAYFMECVLLRGTPSKVYSLEPSVVNDVIEQWSSVQVDSERISPQEKYFCYLKGFNCSNSGDDLQRFRLTLSPECLQQDYVIAENTESSHTASPNGMVSIAQHFAVVHLHCIPLLLTLVQKLCQSPALDVIEDTNFNMRLSFGQRILKLVHGLAMEFPCDASDAMMLCSVARCTDSLPVLFKLKFKFANHDRVFSGDGVGTVLMQILDEFLQLIHIIFCNSDICCTVQVCILASLLEIFSPEKWKYDRSAACLMPPLVYSPHIVQYVLKLLNDTKRWTSRVDRDRPGKDVLGYSCNSETGGLSCHARSKKVPLLKKYTSEEYLQLIFPSEEQWLDDLVHLIFFLHEEGVKSMPLLEKPQMSCTKQVTLSELESVASHEEEALFGNLFAEARSTGVADSVEQPISLGSGPSSSQHGPIQLAADLICFMKMSIFSPEWCTAIYVDACRKFHSNHLEQFLSILQCPAFCSDESIATTSLSEVNSLHINTACFELLQMFLISHECPASLREDLVDKVFNAENGMYTYNNYTLALVARAIISGASSIYNLGRKVFVQYVGYLLEKANDKSSSSLDLNNFCRILPCAFHLEILLVAFHSTTGPEKADLINIVLSSLEKMRQPPLGVNASGLTRWALLLSRLLLVLRHMLLYPVTHPSWLLMRLRSRMRDILLKEGQSRSMNDYLPSFTAEVVEGIFADTVKEYASTSSLFPQLIDVTPAHAEIYFDKSALEALGLNFANLGSNISEILGVWKGRKAEVAEDLIAERYLFLICWSTLSGIGYSGGYEGLLNPDFADVNFFISFALSVSDDASSLLDANLPSVIFGFLKLLQSEILCGPSVLESWDFLRKGAWLSLILSLINTGFWGHQTSGKPDVDLQGKQVVQDAEIFGKSLLTFISENSGHCLHVLSSLLETYLHAFKEAYISFVEKGRVCEDHCYPSWLLKHSAFDKSKHPLLFEKVGSNIGMLEPICDLSSRIDRVATKLGDGRKEYFLLKCLLHGFPVNSASNNSAILSCVLVINEIIYMLNGCIKIMQPNDRDLVDVGVISKLLSMIMTIKSDGMFTSIHKLCDSIFMSLIDQKDDLAGYSDLFVLKQLEGYLADINSKEIMDNEVKEIIVFTIVDLVEDLRSKTNVFKFFLGEAEGAPEGANSLFALEQADMSVFIDVLDKCQSEQVNLKILNLFTDILGDGLCPDLKQKLQHKFIGMDVSCFSSWLEFRTLGHSMKIESTNSTTSGPTALRELTMDFLMRLTCPSSETLAKELQHHLFDSMLLLLDKAFMSCDLQIVKAHFHFIAQLSTDESHFKELFEKTLKLMENMVGNEGLLHTLKFLFTCVESVFGDAGSNRSALKRLSSKSSGNSFGSGSLIPKQLKNSDSLVLRTNQESNSTVDCDASSGEEDEDDGTSDGELVSIDRDEEEDGNSERALATKVCTFTSSGSNFMEQHWYFCYTCDLTVSKGCCSVCAKVCHRGHRVVYSRSSRFFCDCGAGGVRGSSCQCLKPRKFTGTSSVSPPVTSSFQPILPYHEDVEPVADSGSDFEDDISTEAENCIKLSVPKGFSDELPVFLKNLDVEVRMLELCKKLLPMILSQRELNLLKDRKDNISPLHYFTVADDIIVDATLVPSSMGKLVLLVLSEGGLLYRLNVALAGDVGAKTLTDTVLVKDAVSMHKGLSLYFSSTYRLLFVSHQDGTTYMGRLDGDSSSITELSYICENDQDGKSKPAGLYRWRELIAGSGALACLSKFKSNSPLAVSLGPHELFAHNMRHASGSNAPVVGIAAYKPLSKDKAHCLLLYDDGSLNIYSHTPNGSDSSTTLTAEQTKKLGSSILSSRAYAGTKPEFPLDFFEKTTCITCDVKFNSDTTKSSDSESIKQRLSSDDGYLESLTSAGFKVTISNPNPDIVMVGCRIHVGNTSASNIPSEITIFHRVIKLDEGMRSWYDIPFTTAESLLADEEFTIVVGRTFDGSSIPRIDSIEVYGRAKDEFGWKEKMDAALDMEAHVLGGSSASGKSGKKAQTMQAAPIQEQVLADALRILSRIYLLCQPGFCTDTIDADMELNNLKCRSLLETIFQSDREPLLHSAACRVLQAVFPKKEIYYHVKDTMRLLGVIKSLPSITSRIGVGGAASSWVTKEFIAQIHTVSKVAVHRKSNLASFLETHGTELVDGLMQVFWGILDLDRPDTQRINSLVVPCVEFIYSYAECLALHSNEKSGVSVAPAVALLKKLLFAPYEAVQTSSSLAISSRFLQVPFPKQTMIANDDAPDNHAKASAASNSTTGNAQVMIEEDPATSSVQYCCDGCSTVPILRRRWHCNICPDFDLCETCYEILDADRLPAPHSRDHPMSAIPIELDTFGGEGNEIHLSVDELTDSSVLQAPADRTIQTSPSSIHVLDASESVDFHGSMTEQRTVSISASKRAINSLLLSRLIEELSGWMETTAGTRAIPIMQLFYRLSSAVGGPFMDSTKPENLDLEKFVKWLIDEINISKPFPAKTRCSFGEVSILVFMFFTLMFRNWHQPGTDGSHSKSGGSSDLTEKGPVHVQVSTTTLQSSNDDHDKNEFASQLIRACSALRQQSFLNYLMDILQQLVHVFKSSSINGEGGSSSSGCGSLLTVRRELPAGNFSPFFSDSYAKSHPTDLFMDYYKLLLENTFRLVYSMVRPEKEKSADKDKSCKVPNTKDLKLDGYQDVLCSYISNAHTTFVRRYARRLFLHLCGSKTHYYSVRDSWQYSHEVKKLHKIINKSGGFRNPVPYERSVKLIKCLSTLCDVAASRPRNWQKFCLKHTDLLPFLMDNFYYFSEECIVQTLKLLNLAFYSGKDANHNAQKTESGDIGSSTRTGSQSSDSKKKQKGDDSSEGSSEKSCMDMEQAVVVFTDVPYSRMKLESLKSETKFTDNRIIVKCTGSFTIQSVTMNVYDARKSKSVKVLNLYYNNRPVTDLSELKNNWSLWKRAKSCHLTFNQTELKVEFPIPITACNFMIELDSFYENLQASSLESLQCPRCSRQCRNINYENLDSFLCNECGYSKYGRFEFHFMAKPSFSFDNMENDDDMRKGLAAIESESENAHRRYQQLMGFKKPLIKLVSSIGEQEIDSQQKDAVQQMMVSLPGPTGKVNRKIALLGVLYGEKCKAAFDSVSKSVQTLQGLRRVLMTYLHQKNSNDTDALPACSIPRSPSSCYGCSTTFVTQCLELLQVLSKHATCRKQLVSAGILSELFENNIHQGPRTARTLARAVLSSFSEGDADAVQELNNLIQKKVMYCLEHHRSMDISQSTREELLLLSETCALVDEFWEARLRVAFQLLFSSIKVGAKHPAISEHIILPCLRIISQACTPPKSDSGEKEPGMGKSSLMQAKNDDTVGHSVTNLSTSKTQSELSGKIPDGSRRRQDISLLSYSEWESGASYLDFVRRQYKVSQAVKGLQKTRHDSQKSDYLVLKYGLRWKRRACRKSSKGDFSKFALGSWVSDLILSSCSQSIRSEICTLISLLCPSNSSRQFQLLNLLMSLLPRTLSAGESAAEYFELLGTMIDTEASRLFLTVRGCLTTLCSLITKEVSNVESQERSLSIDISQGFILHKLVELLNKFLEIPNIRARFMSDNLLSDVLEAFLVIRGLVVQKTKLINDCNRLLKDLLDSLLVESTANKRQFIRACISGLQKHVKEKKRRTSLFILEQLCNLICPVKPEPVYLLILNKAHTQEEFIRGSMTRNPYSSAEIGPLMRDVKNKICHQLDLIGLLEDDYGMELLVAGNIISLDLSISQVYEQVWRKHHGQTQHSLSNASQLSAAASSVRDCPPMTVTYRLQGLDGEATEPMIKELEDEREESQDPEVEFAIAGAVRECGGLEIILSMIQSLREDELRSNQEELGSVLNLLKYCCKIRENRCALLRLGALGLLLETARRAFSVDAMEPAEGILLIVESLTMEANESDISIAQSVFTTTTEETGAGEEAKKIVLMFLERLCPPDGAKKSNKQQRNEEMVARILPNLTYGEPAAMEALVLHFEPYLMNWSEFDQLQKQHEENPKDETLSKNASMQRSAVENFVRVSESLKTSSCGERLKEIILEKGITKAAVGHLRESFASAGQASFRTSAEWTVGLKLPSIPLILSMLKGLAKGDLPTQKCVDEEDILPLLHALEGVPGENEIGARAENLLDTLANKENNGDGFLAEKIQELRHATRDEMRRRALKKREMLLQGLGMRQEFASDGGRRIVVSQPIIEGLDDVEEEEDGLACMVCREGYTLRPTDMLGVYAFSKRVNLGATSSGSGRGDCVYTTVSHFNIIHYQCHQEAKRADAALKNPKKEWDGATLRNNETLCNCIFPLRGPSVPPGQYTRCLDQYWDQLNSLGRADGSRLRLLTYDIVLMLARFATGASFSTDCKGGGRESNSRFLPFMIQMASHLVDGSANQQRHVMAKAVTSYLSSSPSTPESPVRLSALSGARGGSGSSEETVQFMMVNSLLSESYESWLQHRPAFLQRGIYHAYMQHKHGRSTLKLSADTSSSAVRSDEGSSADSNDSKRLFAIVQPMLVYTGLIEQLQQFFKKGKSSGTQKVGEKDGSSGGNLEAWEIMMKEKLGNMKEMLGFSKDVLSWLEDMTSSEDLQEAFDVMGALPDVFSGGHTTCEDFVRAIIHGAKS</sequence>
<feature type="region of interest" description="Disordered" evidence="15">
    <location>
        <begin position="4548"/>
        <end position="4572"/>
    </location>
</feature>
<keyword evidence="8" id="KW-1133">Transmembrane helix</keyword>
<evidence type="ECO:0000256" key="6">
    <source>
        <dbReference type="ARBA" id="ARBA00022771"/>
    </source>
</evidence>
<keyword evidence="10" id="KW-0927">Auxin signaling pathway</keyword>
<feature type="domain" description="ZZ-type" evidence="16">
    <location>
        <begin position="2363"/>
        <end position="2422"/>
    </location>
</feature>
<evidence type="ECO:0000256" key="9">
    <source>
        <dbReference type="ARBA" id="ARBA00023136"/>
    </source>
</evidence>
<dbReference type="PROSITE" id="PS52043">
    <property type="entry name" value="UBR4_E3"/>
    <property type="match status" value="1"/>
</dbReference>
<dbReference type="SMART" id="SM00291">
    <property type="entry name" value="ZnF_ZZ"/>
    <property type="match status" value="1"/>
</dbReference>
<dbReference type="SUPFAM" id="SSF48371">
    <property type="entry name" value="ARM repeat"/>
    <property type="match status" value="1"/>
</dbReference>
<evidence type="ECO:0000256" key="10">
    <source>
        <dbReference type="ARBA" id="ARBA00023294"/>
    </source>
</evidence>
<feature type="region of interest" description="Disordered" evidence="15">
    <location>
        <begin position="1459"/>
        <end position="1501"/>
    </location>
</feature>
<dbReference type="Proteomes" id="UP000007015">
    <property type="component" value="Chromosome 9"/>
</dbReference>
<dbReference type="EMBL" id="CM000134">
    <property type="protein sequence ID" value="EEC84151.1"/>
    <property type="molecule type" value="Genomic_DNA"/>
</dbReference>
<dbReference type="InterPro" id="IPR003126">
    <property type="entry name" value="Znf_UBR"/>
</dbReference>
<keyword evidence="5" id="KW-0479">Metal-binding</keyword>
<dbReference type="Pfam" id="PF13764">
    <property type="entry name" value="E3_UbLigase_R4"/>
    <property type="match status" value="1"/>
</dbReference>
<dbReference type="InterPro" id="IPR000433">
    <property type="entry name" value="Znf_ZZ"/>
</dbReference>
<dbReference type="Gramene" id="BGIOSGA030171-TA">
    <property type="protein sequence ID" value="BGIOSGA030171-PA"/>
    <property type="gene ID" value="BGIOSGA030171"/>
</dbReference>
<dbReference type="FunFam" id="3.30.60.90:FF:000010">
    <property type="entry name" value="auxin transport protein BIG"/>
    <property type="match status" value="1"/>
</dbReference>
<feature type="region of interest" description="Disordered" evidence="15">
    <location>
        <begin position="2891"/>
        <end position="2931"/>
    </location>
</feature>
<feature type="domain" description="UBR-type" evidence="17">
    <location>
        <begin position="1507"/>
        <end position="1578"/>
    </location>
</feature>
<reference evidence="18 19" key="1">
    <citation type="journal article" date="2005" name="PLoS Biol.">
        <title>The genomes of Oryza sativa: a history of duplications.</title>
        <authorList>
            <person name="Yu J."/>
            <person name="Wang J."/>
            <person name="Lin W."/>
            <person name="Li S."/>
            <person name="Li H."/>
            <person name="Zhou J."/>
            <person name="Ni P."/>
            <person name="Dong W."/>
            <person name="Hu S."/>
            <person name="Zeng C."/>
            <person name="Zhang J."/>
            <person name="Zhang Y."/>
            <person name="Li R."/>
            <person name="Xu Z."/>
            <person name="Li S."/>
            <person name="Li X."/>
            <person name="Zheng H."/>
            <person name="Cong L."/>
            <person name="Lin L."/>
            <person name="Yin J."/>
            <person name="Geng J."/>
            <person name="Li G."/>
            <person name="Shi J."/>
            <person name="Liu J."/>
            <person name="Lv H."/>
            <person name="Li J."/>
            <person name="Wang J."/>
            <person name="Deng Y."/>
            <person name="Ran L."/>
            <person name="Shi X."/>
            <person name="Wang X."/>
            <person name="Wu Q."/>
            <person name="Li C."/>
            <person name="Ren X."/>
            <person name="Wang J."/>
            <person name="Wang X."/>
            <person name="Li D."/>
            <person name="Liu D."/>
            <person name="Zhang X."/>
            <person name="Ji Z."/>
            <person name="Zhao W."/>
            <person name="Sun Y."/>
            <person name="Zhang Z."/>
            <person name="Bao J."/>
            <person name="Han Y."/>
            <person name="Dong L."/>
            <person name="Ji J."/>
            <person name="Chen P."/>
            <person name="Wu S."/>
            <person name="Liu J."/>
            <person name="Xiao Y."/>
            <person name="Bu D."/>
            <person name="Tan J."/>
            <person name="Yang L."/>
            <person name="Ye C."/>
            <person name="Zhang J."/>
            <person name="Xu J."/>
            <person name="Zhou Y."/>
            <person name="Yu Y."/>
            <person name="Zhang B."/>
            <person name="Zhuang S."/>
            <person name="Wei H."/>
            <person name="Liu B."/>
            <person name="Lei M."/>
            <person name="Yu H."/>
            <person name="Li Y."/>
            <person name="Xu H."/>
            <person name="Wei S."/>
            <person name="He X."/>
            <person name="Fang L."/>
            <person name="Zhang Z."/>
            <person name="Zhang Y."/>
            <person name="Huang X."/>
            <person name="Su Z."/>
            <person name="Tong W."/>
            <person name="Li J."/>
            <person name="Tong Z."/>
            <person name="Li S."/>
            <person name="Ye J."/>
            <person name="Wang L."/>
            <person name="Fang L."/>
            <person name="Lei T."/>
            <person name="Chen C."/>
            <person name="Chen H."/>
            <person name="Xu Z."/>
            <person name="Li H."/>
            <person name="Huang H."/>
            <person name="Zhang F."/>
            <person name="Xu H."/>
            <person name="Li N."/>
            <person name="Zhao C."/>
            <person name="Li S."/>
            <person name="Dong L."/>
            <person name="Huang Y."/>
            <person name="Li L."/>
            <person name="Xi Y."/>
            <person name="Qi Q."/>
            <person name="Li W."/>
            <person name="Zhang B."/>
            <person name="Hu W."/>
            <person name="Zhang Y."/>
            <person name="Tian X."/>
            <person name="Jiao Y."/>
            <person name="Liang X."/>
            <person name="Jin J."/>
            <person name="Gao L."/>
            <person name="Zheng W."/>
            <person name="Hao B."/>
            <person name="Liu S."/>
            <person name="Wang W."/>
            <person name="Yuan L."/>
            <person name="Cao M."/>
            <person name="McDermott J."/>
            <person name="Samudrala R."/>
            <person name="Wang J."/>
            <person name="Wong G.K."/>
            <person name="Yang H."/>
        </authorList>
    </citation>
    <scope>NUCLEOTIDE SEQUENCE [LARGE SCALE GENOMIC DNA]</scope>
    <source>
        <strain evidence="19">cv. 93-11</strain>
    </source>
</reference>
<dbReference type="PROSITE" id="PS51157">
    <property type="entry name" value="ZF_UBR"/>
    <property type="match status" value="1"/>
</dbReference>
<dbReference type="InterPro" id="IPR045189">
    <property type="entry name" value="UBR4-like"/>
</dbReference>
<dbReference type="GO" id="GO:0016020">
    <property type="term" value="C:membrane"/>
    <property type="evidence" value="ECO:0007669"/>
    <property type="project" value="UniProtKB-SubCell"/>
</dbReference>
<dbReference type="STRING" id="39946.B8BD82"/>
<evidence type="ECO:0000313" key="18">
    <source>
        <dbReference type="EMBL" id="EEC84151.1"/>
    </source>
</evidence>
<dbReference type="SMART" id="SM00396">
    <property type="entry name" value="ZnF_UBR1"/>
    <property type="match status" value="1"/>
</dbReference>
<feature type="compositionally biased region" description="Basic and acidic residues" evidence="15">
    <location>
        <begin position="2912"/>
        <end position="2931"/>
    </location>
</feature>
<dbReference type="InterPro" id="IPR043145">
    <property type="entry name" value="Znf_ZZ_sf"/>
</dbReference>
<evidence type="ECO:0000256" key="3">
    <source>
        <dbReference type="ARBA" id="ARBA00022473"/>
    </source>
</evidence>
<gene>
    <name evidence="18" type="ORF">OsI_30520</name>
</gene>
<feature type="compositionally biased region" description="Polar residues" evidence="15">
    <location>
        <begin position="4550"/>
        <end position="4571"/>
    </location>
</feature>
<comment type="subcellular location">
    <subcellularLocation>
        <location evidence="1">Membrane</location>
        <topology evidence="1">Multi-pass membrane protein</topology>
    </subcellularLocation>
</comment>
<evidence type="ECO:0000259" key="17">
    <source>
        <dbReference type="PROSITE" id="PS51157"/>
    </source>
</evidence>
<evidence type="ECO:0000256" key="1">
    <source>
        <dbReference type="ARBA" id="ARBA00004141"/>
    </source>
</evidence>
<feature type="region of interest" description="Disordered" evidence="15">
    <location>
        <begin position="3398"/>
        <end position="3447"/>
    </location>
</feature>
<evidence type="ECO:0000256" key="12">
    <source>
        <dbReference type="PROSITE-ProRule" id="PRU00228"/>
    </source>
</evidence>
<dbReference type="Pfam" id="PF00569">
    <property type="entry name" value="ZZ"/>
    <property type="match status" value="1"/>
</dbReference>
<keyword evidence="9" id="KW-0472">Membrane</keyword>
<dbReference type="SUPFAM" id="SSF57850">
    <property type="entry name" value="RING/U-box"/>
    <property type="match status" value="1"/>
</dbReference>
<feature type="compositionally biased region" description="Acidic residues" evidence="15">
    <location>
        <begin position="1473"/>
        <end position="1483"/>
    </location>
</feature>
<dbReference type="PANTHER" id="PTHR21725">
    <property type="entry name" value="E3 UBIQUITIN-PROTEIN LIGASE UBR4"/>
    <property type="match status" value="1"/>
</dbReference>
<dbReference type="GO" id="GO:0009506">
    <property type="term" value="C:plasmodesma"/>
    <property type="evidence" value="ECO:0007669"/>
    <property type="project" value="TreeGrafter"/>
</dbReference>
<dbReference type="Pfam" id="PF24079">
    <property type="entry name" value="UBR4"/>
    <property type="match status" value="1"/>
</dbReference>
<keyword evidence="7" id="KW-0862">Zinc</keyword>
<dbReference type="InterPro" id="IPR025704">
    <property type="entry name" value="E3_Ub_ligase_UBR4_C"/>
</dbReference>
<feature type="compositionally biased region" description="Polar residues" evidence="15">
    <location>
        <begin position="3425"/>
        <end position="3439"/>
    </location>
</feature>
<evidence type="ECO:0000256" key="7">
    <source>
        <dbReference type="ARBA" id="ARBA00022833"/>
    </source>
</evidence>
<dbReference type="CDD" id="cd19681">
    <property type="entry name" value="UBR-box_BIG_like"/>
    <property type="match status" value="1"/>
</dbReference>
<evidence type="ECO:0000256" key="8">
    <source>
        <dbReference type="ARBA" id="ARBA00022989"/>
    </source>
</evidence>
<dbReference type="CDD" id="cd02249">
    <property type="entry name" value="ZZ"/>
    <property type="match status" value="1"/>
</dbReference>
<dbReference type="Gene3D" id="3.30.60.90">
    <property type="match status" value="1"/>
</dbReference>
<dbReference type="GO" id="GO:0009734">
    <property type="term" value="P:auxin-activated signaling pathway"/>
    <property type="evidence" value="ECO:0007669"/>
    <property type="project" value="UniProtKB-KW"/>
</dbReference>
<dbReference type="InterPro" id="IPR056530">
    <property type="entry name" value="UBR4-like_dom"/>
</dbReference>
<proteinExistence type="inferred from homology"/>
<evidence type="ECO:0000256" key="5">
    <source>
        <dbReference type="ARBA" id="ARBA00022723"/>
    </source>
</evidence>
<dbReference type="PROSITE" id="PS50135">
    <property type="entry name" value="ZF_ZZ_2"/>
    <property type="match status" value="1"/>
</dbReference>
<evidence type="ECO:0000256" key="2">
    <source>
        <dbReference type="ARBA" id="ARBA00009970"/>
    </source>
</evidence>
<dbReference type="GO" id="GO:0008270">
    <property type="term" value="F:zinc ion binding"/>
    <property type="evidence" value="ECO:0007669"/>
    <property type="project" value="UniProtKB-KW"/>
</dbReference>
<dbReference type="GO" id="GO:0005829">
    <property type="term" value="C:cytosol"/>
    <property type="evidence" value="ECO:0007669"/>
    <property type="project" value="TreeGrafter"/>
</dbReference>
<evidence type="ECO:0000256" key="15">
    <source>
        <dbReference type="SAM" id="MobiDB-lite"/>
    </source>
</evidence>
<name>B8BD82_ORYSI</name>
<evidence type="ECO:0000256" key="13">
    <source>
        <dbReference type="PROSITE-ProRule" id="PRU00508"/>
    </source>
</evidence>
<keyword evidence="19" id="KW-1185">Reference proteome</keyword>
<dbReference type="PROSITE" id="PS01357">
    <property type="entry name" value="ZF_ZZ_1"/>
    <property type="match status" value="1"/>
</dbReference>
<feature type="region of interest" description="Disordered" evidence="15">
    <location>
        <begin position="4479"/>
        <end position="4504"/>
    </location>
</feature>
<evidence type="ECO:0000259" key="16">
    <source>
        <dbReference type="PROSITE" id="PS50135"/>
    </source>
</evidence>
<accession>B8BD82</accession>
<evidence type="ECO:0000256" key="11">
    <source>
        <dbReference type="ARBA" id="ARBA00070858"/>
    </source>
</evidence>
<feature type="region of interest" description="UBR4 E3 catalytic module" evidence="14">
    <location>
        <begin position="4159"/>
        <end position="4689"/>
    </location>
</feature>
<keyword evidence="6 12" id="KW-0863">Zinc-finger</keyword>
<dbReference type="InterPro" id="IPR016024">
    <property type="entry name" value="ARM-type_fold"/>
</dbReference>
<feature type="zinc finger region" description="UBR-type" evidence="13">
    <location>
        <begin position="1507"/>
        <end position="1578"/>
    </location>
</feature>
<evidence type="ECO:0000256" key="4">
    <source>
        <dbReference type="ARBA" id="ARBA00022692"/>
    </source>
</evidence>
<organism evidence="18 19">
    <name type="scientific">Oryza sativa subsp. indica</name>
    <name type="common">Rice</name>
    <dbReference type="NCBI Taxonomy" id="39946"/>
    <lineage>
        <taxon>Eukaryota</taxon>
        <taxon>Viridiplantae</taxon>
        <taxon>Streptophyta</taxon>
        <taxon>Embryophyta</taxon>
        <taxon>Tracheophyta</taxon>
        <taxon>Spermatophyta</taxon>
        <taxon>Magnoliopsida</taxon>
        <taxon>Liliopsida</taxon>
        <taxon>Poales</taxon>
        <taxon>Poaceae</taxon>
        <taxon>BOP clade</taxon>
        <taxon>Oryzoideae</taxon>
        <taxon>Oryzeae</taxon>
        <taxon>Oryzinae</taxon>
        <taxon>Oryza</taxon>
        <taxon>Oryza sativa</taxon>
    </lineage>
</organism>
<protein>
    <recommendedName>
        <fullName evidence="11">Auxin transport protein BIG</fullName>
    </recommendedName>
</protein>
<dbReference type="GO" id="GO:0009926">
    <property type="term" value="P:auxin polar transport"/>
    <property type="evidence" value="ECO:0007669"/>
    <property type="project" value="TreeGrafter"/>
</dbReference>
<evidence type="ECO:0000313" key="19">
    <source>
        <dbReference type="Proteomes" id="UP000007015"/>
    </source>
</evidence>
<feature type="compositionally biased region" description="Low complexity" evidence="15">
    <location>
        <begin position="4479"/>
        <end position="4496"/>
    </location>
</feature>